<dbReference type="SUPFAM" id="SSF52540">
    <property type="entry name" value="P-loop containing nucleoside triphosphate hydrolases"/>
    <property type="match status" value="1"/>
</dbReference>
<dbReference type="InterPro" id="IPR027417">
    <property type="entry name" value="P-loop_NTPase"/>
</dbReference>
<evidence type="ECO:0000313" key="3">
    <source>
        <dbReference type="EMBL" id="PHU34342.1"/>
    </source>
</evidence>
<evidence type="ECO:0000313" key="4">
    <source>
        <dbReference type="Proteomes" id="UP000225889"/>
    </source>
</evidence>
<dbReference type="PANTHER" id="PTHR33295:SF20">
    <property type="entry name" value="ATPASE"/>
    <property type="match status" value="1"/>
</dbReference>
<organism evidence="3 4">
    <name type="scientific">Pseudobutyrivibrio ruminis</name>
    <dbReference type="NCBI Taxonomy" id="46206"/>
    <lineage>
        <taxon>Bacteria</taxon>
        <taxon>Bacillati</taxon>
        <taxon>Bacillota</taxon>
        <taxon>Clostridia</taxon>
        <taxon>Lachnospirales</taxon>
        <taxon>Lachnospiraceae</taxon>
        <taxon>Pseudobutyrivibrio</taxon>
    </lineage>
</organism>
<dbReference type="Pfam" id="PF13173">
    <property type="entry name" value="AAA_14"/>
    <property type="match status" value="1"/>
</dbReference>
<dbReference type="AlphaFoldDB" id="A0A2G3DTJ3"/>
<dbReference type="EMBL" id="PDYF01000026">
    <property type="protein sequence ID" value="PHU34342.1"/>
    <property type="molecule type" value="Genomic_DNA"/>
</dbReference>
<feature type="domain" description="AAA" evidence="1">
    <location>
        <begin position="22"/>
        <end position="149"/>
    </location>
</feature>
<comment type="caution">
    <text evidence="3">The sequence shown here is derived from an EMBL/GenBank/DDBJ whole genome shotgun (WGS) entry which is preliminary data.</text>
</comment>
<name>A0A2G3DTJ3_9FIRM</name>
<protein>
    <submittedName>
        <fullName evidence="3">ATPase</fullName>
    </submittedName>
</protein>
<dbReference type="InterPro" id="IPR025420">
    <property type="entry name" value="DUF4143"/>
</dbReference>
<dbReference type="Proteomes" id="UP000225889">
    <property type="component" value="Unassembled WGS sequence"/>
</dbReference>
<dbReference type="Pfam" id="PF13635">
    <property type="entry name" value="DUF4143"/>
    <property type="match status" value="1"/>
</dbReference>
<feature type="domain" description="DUF4143" evidence="2">
    <location>
        <begin position="196"/>
        <end position="342"/>
    </location>
</feature>
<evidence type="ECO:0000259" key="1">
    <source>
        <dbReference type="Pfam" id="PF13173"/>
    </source>
</evidence>
<gene>
    <name evidence="3" type="ORF">CSX01_10515</name>
</gene>
<reference evidence="3 4" key="1">
    <citation type="submission" date="2017-10" db="EMBL/GenBank/DDBJ databases">
        <title>Resolving the taxonomy of Roseburia spp., Eubacterium rectale and Agathobacter spp. through phylogenomic analysis.</title>
        <authorList>
            <person name="Sheridan P.O."/>
            <person name="Walker A.W."/>
            <person name="Duncan S.H."/>
            <person name="Scott K.P."/>
            <person name="Toole P.W.O."/>
            <person name="Luis P."/>
            <person name="Flint H.J."/>
        </authorList>
    </citation>
    <scope>NUCLEOTIDE SEQUENCE [LARGE SCALE GENOMIC DNA]</scope>
    <source>
        <strain evidence="3 4">JK626</strain>
    </source>
</reference>
<dbReference type="RefSeq" id="WP_099392361.1">
    <property type="nucleotide sequence ID" value="NZ_PDYF01000026.1"/>
</dbReference>
<proteinExistence type="predicted"/>
<dbReference type="InterPro" id="IPR041682">
    <property type="entry name" value="AAA_14"/>
</dbReference>
<reference evidence="3 4" key="2">
    <citation type="submission" date="2017-10" db="EMBL/GenBank/DDBJ databases">
        <authorList>
            <person name="Banno H."/>
            <person name="Chua N.-H."/>
        </authorList>
    </citation>
    <scope>NUCLEOTIDE SEQUENCE [LARGE SCALE GENOMIC DNA]</scope>
    <source>
        <strain evidence="3 4">JK626</strain>
    </source>
</reference>
<sequence>MKLIERNYYLNALLAVKDIPDIKVITGVRRSGKSKLMDALISVISKDISANIVRIKLNLKKNESLLDGDKLYEYIEQQYDDEKNNYLFIDEVQMCDGFERVINSIYEEELYDIYLTGSNAFLLSSDLATLFGGRVFEVKLYPFSFNEYLKYFPSDNVDDAFDDYVKRGGMAGSYLYKTDEDARKYINGIYRTTITKDIVTKFKIENEDLLVMIGNFLMDNVGNQTSIRNVASKLTSGTYKTNDKTVGAYIDYLCRSFLFYPIQRYDIKGKKYLESDKKYYLSDLSFRFSELGTKDADYGHLYENIVALELLRRGYEVYVGKLYEKEVDFVAIKEGEKLYIQVSDDISREETLKRELAPLLSIKDAYPKMIIARTKHDETQHDGIRIVDIARWLSTSQK</sequence>
<accession>A0A2G3DTJ3</accession>
<dbReference type="PANTHER" id="PTHR33295">
    <property type="entry name" value="ATPASE"/>
    <property type="match status" value="1"/>
</dbReference>
<evidence type="ECO:0000259" key="2">
    <source>
        <dbReference type="Pfam" id="PF13635"/>
    </source>
</evidence>